<keyword evidence="4 5" id="KW-0472">Membrane</keyword>
<evidence type="ECO:0000256" key="2">
    <source>
        <dbReference type="ARBA" id="ARBA00022692"/>
    </source>
</evidence>
<feature type="transmembrane region" description="Helical" evidence="5">
    <location>
        <begin position="64"/>
        <end position="86"/>
    </location>
</feature>
<protein>
    <submittedName>
        <fullName evidence="6">CvpA family protein</fullName>
    </submittedName>
</protein>
<evidence type="ECO:0000256" key="1">
    <source>
        <dbReference type="ARBA" id="ARBA00004141"/>
    </source>
</evidence>
<comment type="subcellular location">
    <subcellularLocation>
        <location evidence="1">Membrane</location>
        <topology evidence="1">Multi-pass membrane protein</topology>
    </subcellularLocation>
</comment>
<name>A0A927IN67_9BURK</name>
<accession>A0A927IN67</accession>
<dbReference type="PANTHER" id="PTHR36926">
    <property type="entry name" value="COLICIN V PRODUCTION PROTEIN"/>
    <property type="match status" value="1"/>
</dbReference>
<dbReference type="GO" id="GO:0009403">
    <property type="term" value="P:toxin biosynthetic process"/>
    <property type="evidence" value="ECO:0007669"/>
    <property type="project" value="InterPro"/>
</dbReference>
<dbReference type="GO" id="GO:0016020">
    <property type="term" value="C:membrane"/>
    <property type="evidence" value="ECO:0007669"/>
    <property type="project" value="UniProtKB-SubCell"/>
</dbReference>
<evidence type="ECO:0000256" key="4">
    <source>
        <dbReference type="ARBA" id="ARBA00023136"/>
    </source>
</evidence>
<dbReference type="InterPro" id="IPR003825">
    <property type="entry name" value="Colicin-V_CvpA"/>
</dbReference>
<evidence type="ECO:0000313" key="6">
    <source>
        <dbReference type="EMBL" id="MBD8051905.1"/>
    </source>
</evidence>
<keyword evidence="7" id="KW-1185">Reference proteome</keyword>
<organism evidence="6 7">
    <name type="scientific">Limnohabitans radicicola</name>
    <dbReference type="NCBI Taxonomy" id="2771427"/>
    <lineage>
        <taxon>Bacteria</taxon>
        <taxon>Pseudomonadati</taxon>
        <taxon>Pseudomonadota</taxon>
        <taxon>Betaproteobacteria</taxon>
        <taxon>Burkholderiales</taxon>
        <taxon>Comamonadaceae</taxon>
        <taxon>Limnohabitans</taxon>
    </lineage>
</organism>
<evidence type="ECO:0000256" key="5">
    <source>
        <dbReference type="SAM" id="Phobius"/>
    </source>
</evidence>
<feature type="transmembrane region" description="Helical" evidence="5">
    <location>
        <begin position="101"/>
        <end position="122"/>
    </location>
</feature>
<reference evidence="6" key="1">
    <citation type="submission" date="2020-09" db="EMBL/GenBank/DDBJ databases">
        <title>Genome seq and assembly of Limnohabitants sp.</title>
        <authorList>
            <person name="Chhetri G."/>
        </authorList>
    </citation>
    <scope>NUCLEOTIDE SEQUENCE</scope>
    <source>
        <strain evidence="6">JUR4</strain>
    </source>
</reference>
<feature type="transmembrane region" description="Helical" evidence="5">
    <location>
        <begin position="32"/>
        <end position="52"/>
    </location>
</feature>
<evidence type="ECO:0000256" key="3">
    <source>
        <dbReference type="ARBA" id="ARBA00022989"/>
    </source>
</evidence>
<keyword evidence="2 5" id="KW-0812">Transmembrane</keyword>
<keyword evidence="3 5" id="KW-1133">Transmembrane helix</keyword>
<sequence length="163" mass="17682">MVTTDWLLCAVLLFSTLLGAWRGLVYELMSLAAWVAAFVLAQWLAQDVALMLPFLQGAAEKVQYAAAFVLVFVVSLFAAGLLSWVLKKVVETVGLRPVDRALGAVFGLARGVLLLLVATVVIQLMGMAQQPWWQGAQGPVWLDVLLNGLKPVLPEALLAYLPH</sequence>
<comment type="caution">
    <text evidence="6">The sequence shown here is derived from an EMBL/GenBank/DDBJ whole genome shotgun (WGS) entry which is preliminary data.</text>
</comment>
<dbReference type="EMBL" id="JACYFT010000004">
    <property type="protein sequence ID" value="MBD8051905.1"/>
    <property type="molecule type" value="Genomic_DNA"/>
</dbReference>
<evidence type="ECO:0000313" key="7">
    <source>
        <dbReference type="Proteomes" id="UP000647424"/>
    </source>
</evidence>
<dbReference type="AlphaFoldDB" id="A0A927IN67"/>
<proteinExistence type="predicted"/>
<dbReference type="PANTHER" id="PTHR36926:SF1">
    <property type="entry name" value="COLICIN V PRODUCTION PROTEIN"/>
    <property type="match status" value="1"/>
</dbReference>
<dbReference type="InterPro" id="IPR052719">
    <property type="entry name" value="CvpA-like"/>
</dbReference>
<gene>
    <name evidence="6" type="ORF">IC609_15305</name>
</gene>
<dbReference type="Proteomes" id="UP000647424">
    <property type="component" value="Unassembled WGS sequence"/>
</dbReference>
<dbReference type="Pfam" id="PF02674">
    <property type="entry name" value="Colicin_V"/>
    <property type="match status" value="1"/>
</dbReference>